<keyword evidence="7 12" id="KW-0863">Zinc-finger</keyword>
<keyword evidence="6" id="KW-0479">Metal-binding</keyword>
<evidence type="ECO:0000256" key="1">
    <source>
        <dbReference type="ARBA" id="ARBA00000900"/>
    </source>
</evidence>
<protein>
    <recommendedName>
        <fullName evidence="3">RING-type E3 ubiquitin transferase</fullName>
        <ecNumber evidence="3">2.3.2.27</ecNumber>
    </recommendedName>
</protein>
<dbReference type="Gene3D" id="3.30.40.10">
    <property type="entry name" value="Zinc/RING finger domain, C3HC4 (zinc finger)"/>
    <property type="match status" value="1"/>
</dbReference>
<evidence type="ECO:0000256" key="9">
    <source>
        <dbReference type="ARBA" id="ARBA00022833"/>
    </source>
</evidence>
<comment type="subcellular location">
    <subcellularLocation>
        <location evidence="2">Membrane</location>
        <topology evidence="2">Multi-pass membrane protein</topology>
    </subcellularLocation>
</comment>
<keyword evidence="15" id="KW-1185">Reference proteome</keyword>
<dbReference type="PANTHER" id="PTHR45977">
    <property type="entry name" value="TARGET OF ERK KINASE MPK-1"/>
    <property type="match status" value="1"/>
</dbReference>
<feature type="domain" description="RING-type" evidence="14">
    <location>
        <begin position="6"/>
        <end position="46"/>
    </location>
</feature>
<dbReference type="GO" id="GO:0008270">
    <property type="term" value="F:zinc ion binding"/>
    <property type="evidence" value="ECO:0007669"/>
    <property type="project" value="UniProtKB-KW"/>
</dbReference>
<keyword evidence="11 13" id="KW-0472">Membrane</keyword>
<evidence type="ECO:0000256" key="6">
    <source>
        <dbReference type="ARBA" id="ARBA00022723"/>
    </source>
</evidence>
<keyword evidence="5 13" id="KW-0812">Transmembrane</keyword>
<evidence type="ECO:0000256" key="5">
    <source>
        <dbReference type="ARBA" id="ARBA00022692"/>
    </source>
</evidence>
<dbReference type="Pfam" id="PF13639">
    <property type="entry name" value="zf-RING_2"/>
    <property type="match status" value="1"/>
</dbReference>
<evidence type="ECO:0000256" key="3">
    <source>
        <dbReference type="ARBA" id="ARBA00012483"/>
    </source>
</evidence>
<evidence type="ECO:0000313" key="16">
    <source>
        <dbReference type="WBParaSite" id="Gr19_v10_g9151.t1"/>
    </source>
</evidence>
<dbReference type="GO" id="GO:0016020">
    <property type="term" value="C:membrane"/>
    <property type="evidence" value="ECO:0007669"/>
    <property type="project" value="UniProtKB-SubCell"/>
</dbReference>
<evidence type="ECO:0000256" key="8">
    <source>
        <dbReference type="ARBA" id="ARBA00022786"/>
    </source>
</evidence>
<keyword evidence="4" id="KW-0808">Transferase</keyword>
<dbReference type="SMART" id="SM00184">
    <property type="entry name" value="RING"/>
    <property type="match status" value="1"/>
</dbReference>
<dbReference type="SUPFAM" id="SSF57850">
    <property type="entry name" value="RING/U-box"/>
    <property type="match status" value="1"/>
</dbReference>
<evidence type="ECO:0000256" key="12">
    <source>
        <dbReference type="PROSITE-ProRule" id="PRU00175"/>
    </source>
</evidence>
<evidence type="ECO:0000259" key="14">
    <source>
        <dbReference type="PROSITE" id="PS50089"/>
    </source>
</evidence>
<evidence type="ECO:0000256" key="13">
    <source>
        <dbReference type="SAM" id="Phobius"/>
    </source>
</evidence>
<evidence type="ECO:0000313" key="15">
    <source>
        <dbReference type="Proteomes" id="UP000887572"/>
    </source>
</evidence>
<reference evidence="16" key="1">
    <citation type="submission" date="2022-11" db="UniProtKB">
        <authorList>
            <consortium name="WormBaseParasite"/>
        </authorList>
    </citation>
    <scope>IDENTIFICATION</scope>
</reference>
<evidence type="ECO:0000256" key="10">
    <source>
        <dbReference type="ARBA" id="ARBA00022989"/>
    </source>
</evidence>
<keyword evidence="8" id="KW-0833">Ubl conjugation pathway</keyword>
<dbReference type="AlphaFoldDB" id="A0A914IAY9"/>
<keyword evidence="10 13" id="KW-1133">Transmembrane helix</keyword>
<dbReference type="Proteomes" id="UP000887572">
    <property type="component" value="Unplaced"/>
</dbReference>
<dbReference type="PROSITE" id="PS50089">
    <property type="entry name" value="ZF_RING_2"/>
    <property type="match status" value="1"/>
</dbReference>
<dbReference type="InterPro" id="IPR013083">
    <property type="entry name" value="Znf_RING/FYVE/PHD"/>
</dbReference>
<evidence type="ECO:0000256" key="11">
    <source>
        <dbReference type="ARBA" id="ARBA00023136"/>
    </source>
</evidence>
<dbReference type="InterPro" id="IPR001841">
    <property type="entry name" value="Znf_RING"/>
</dbReference>
<dbReference type="WBParaSite" id="Gr19_v10_g9151.t1">
    <property type="protein sequence ID" value="Gr19_v10_g9151.t1"/>
    <property type="gene ID" value="Gr19_v10_g9151"/>
</dbReference>
<keyword evidence="9" id="KW-0862">Zinc</keyword>
<organism evidence="15 16">
    <name type="scientific">Globodera rostochiensis</name>
    <name type="common">Golden nematode worm</name>
    <name type="synonym">Heterodera rostochiensis</name>
    <dbReference type="NCBI Taxonomy" id="31243"/>
    <lineage>
        <taxon>Eukaryota</taxon>
        <taxon>Metazoa</taxon>
        <taxon>Ecdysozoa</taxon>
        <taxon>Nematoda</taxon>
        <taxon>Chromadorea</taxon>
        <taxon>Rhabditida</taxon>
        <taxon>Tylenchina</taxon>
        <taxon>Tylenchomorpha</taxon>
        <taxon>Tylenchoidea</taxon>
        <taxon>Heteroderidae</taxon>
        <taxon>Heteroderinae</taxon>
        <taxon>Globodera</taxon>
    </lineage>
</organism>
<accession>A0A914IAY9</accession>
<dbReference type="EC" id="2.3.2.27" evidence="3"/>
<evidence type="ECO:0000256" key="7">
    <source>
        <dbReference type="ARBA" id="ARBA00022771"/>
    </source>
</evidence>
<sequence>MDIGNCCICLCGFNVAQMGVLPCLHTYHYACVARALRANAECPLCRQRATVAQIVRPRCDSGGGAAVCVPNNLPKKALSIAMDYYDRIVRQQLADGGSMSDGQRAELDLCLNSLFSTLESQEAEREAQWERLKQFLKVASLAAVSAVLAFLLVLYWPMLGSLTSGVVRTVWSLITGVRDLLIGHWPELLVGGLFLTSFAEVASDDLQSQNLFAEANALDDD</sequence>
<name>A0A914IAY9_GLORO</name>
<dbReference type="GO" id="GO:0061630">
    <property type="term" value="F:ubiquitin protein ligase activity"/>
    <property type="evidence" value="ECO:0007669"/>
    <property type="project" value="UniProtKB-EC"/>
</dbReference>
<evidence type="ECO:0000256" key="2">
    <source>
        <dbReference type="ARBA" id="ARBA00004141"/>
    </source>
</evidence>
<feature type="transmembrane region" description="Helical" evidence="13">
    <location>
        <begin position="135"/>
        <end position="156"/>
    </location>
</feature>
<proteinExistence type="predicted"/>
<comment type="catalytic activity">
    <reaction evidence="1">
        <text>S-ubiquitinyl-[E2 ubiquitin-conjugating enzyme]-L-cysteine + [acceptor protein]-L-lysine = [E2 ubiquitin-conjugating enzyme]-L-cysteine + N(6)-ubiquitinyl-[acceptor protein]-L-lysine.</text>
        <dbReference type="EC" id="2.3.2.27"/>
    </reaction>
</comment>
<evidence type="ECO:0000256" key="4">
    <source>
        <dbReference type="ARBA" id="ARBA00022679"/>
    </source>
</evidence>